<name>A0A1M5LDU5_9GAMM</name>
<gene>
    <name evidence="2" type="ORF">SAMN04488068_0842</name>
</gene>
<dbReference type="Proteomes" id="UP000199758">
    <property type="component" value="Unassembled WGS sequence"/>
</dbReference>
<dbReference type="STRING" id="490188.SAMN04488068_0842"/>
<proteinExistence type="predicted"/>
<dbReference type="OrthoDB" id="9798288at2"/>
<dbReference type="AlphaFoldDB" id="A0A1M5LDU5"/>
<dbReference type="CDD" id="cd06121">
    <property type="entry name" value="cupin_YML079wp"/>
    <property type="match status" value="1"/>
</dbReference>
<dbReference type="InterPro" id="IPR009327">
    <property type="entry name" value="Cupin_DUF985"/>
</dbReference>
<dbReference type="PANTHER" id="PTHR33387:SF3">
    <property type="entry name" value="DUF985 DOMAIN-CONTAINING PROTEIN"/>
    <property type="match status" value="1"/>
</dbReference>
<reference evidence="2 3" key="1">
    <citation type="submission" date="2016-11" db="EMBL/GenBank/DDBJ databases">
        <authorList>
            <person name="Jaros S."/>
            <person name="Januszkiewicz K."/>
            <person name="Wedrychowicz H."/>
        </authorList>
    </citation>
    <scope>NUCLEOTIDE SEQUENCE [LARGE SCALE GENOMIC DNA]</scope>
    <source>
        <strain evidence="2 3">CGMCC 1.7049</strain>
    </source>
</reference>
<protein>
    <recommendedName>
        <fullName evidence="1">DUF985 domain-containing protein</fullName>
    </recommendedName>
</protein>
<keyword evidence="3" id="KW-1185">Reference proteome</keyword>
<dbReference type="RefSeq" id="WP_072894456.1">
    <property type="nucleotide sequence ID" value="NZ_FQWZ01000002.1"/>
</dbReference>
<evidence type="ECO:0000259" key="1">
    <source>
        <dbReference type="Pfam" id="PF06172"/>
    </source>
</evidence>
<organism evidence="2 3">
    <name type="scientific">Hydrocarboniphaga daqingensis</name>
    <dbReference type="NCBI Taxonomy" id="490188"/>
    <lineage>
        <taxon>Bacteria</taxon>
        <taxon>Pseudomonadati</taxon>
        <taxon>Pseudomonadota</taxon>
        <taxon>Gammaproteobacteria</taxon>
        <taxon>Nevskiales</taxon>
        <taxon>Nevskiaceae</taxon>
        <taxon>Hydrocarboniphaga</taxon>
    </lineage>
</organism>
<dbReference type="SUPFAM" id="SSF51182">
    <property type="entry name" value="RmlC-like cupins"/>
    <property type="match status" value="1"/>
</dbReference>
<dbReference type="PANTHER" id="PTHR33387">
    <property type="entry name" value="RMLC-LIKE JELLY ROLL FOLD PROTEIN"/>
    <property type="match status" value="1"/>
</dbReference>
<dbReference type="Pfam" id="PF06172">
    <property type="entry name" value="Cupin_5"/>
    <property type="match status" value="1"/>
</dbReference>
<dbReference type="InterPro" id="IPR014710">
    <property type="entry name" value="RmlC-like_jellyroll"/>
</dbReference>
<dbReference type="InterPro" id="IPR039935">
    <property type="entry name" value="YML079W-like"/>
</dbReference>
<sequence length="163" mass="17680">MNQPAASWVERLGLQPHPEGGYFRRIFTDARTVATPGGERAAASSIHYLLDTASPQGRLHRNRSRILHYLQHGGPVRYWLLTADGVLTSTTLGVAAGEALFLDVPGGVWKASELVDGADHALVSEVVLPGFDYADHEFMSLSQLAGDHAAHLPTLRHLVRPAD</sequence>
<accession>A0A1M5LDU5</accession>
<dbReference type="Gene3D" id="2.60.120.10">
    <property type="entry name" value="Jelly Rolls"/>
    <property type="match status" value="1"/>
</dbReference>
<dbReference type="InterPro" id="IPR011051">
    <property type="entry name" value="RmlC_Cupin_sf"/>
</dbReference>
<dbReference type="EMBL" id="FQWZ01000002">
    <property type="protein sequence ID" value="SHG63156.1"/>
    <property type="molecule type" value="Genomic_DNA"/>
</dbReference>
<evidence type="ECO:0000313" key="3">
    <source>
        <dbReference type="Proteomes" id="UP000199758"/>
    </source>
</evidence>
<evidence type="ECO:0000313" key="2">
    <source>
        <dbReference type="EMBL" id="SHG63156.1"/>
    </source>
</evidence>
<feature type="domain" description="DUF985" evidence="1">
    <location>
        <begin position="7"/>
        <end position="139"/>
    </location>
</feature>